<comment type="caution">
    <text evidence="2">The sequence shown here is derived from an EMBL/GenBank/DDBJ whole genome shotgun (WGS) entry which is preliminary data.</text>
</comment>
<evidence type="ECO:0000256" key="1">
    <source>
        <dbReference type="SAM" id="Phobius"/>
    </source>
</evidence>
<keyword evidence="1" id="KW-0472">Membrane</keyword>
<reference evidence="2" key="2">
    <citation type="journal article" date="2021" name="PeerJ">
        <title>Extensive microbial diversity within the chicken gut microbiome revealed by metagenomics and culture.</title>
        <authorList>
            <person name="Gilroy R."/>
            <person name="Ravi A."/>
            <person name="Getino M."/>
            <person name="Pursley I."/>
            <person name="Horton D.L."/>
            <person name="Alikhan N.F."/>
            <person name="Baker D."/>
            <person name="Gharbi K."/>
            <person name="Hall N."/>
            <person name="Watson M."/>
            <person name="Adriaenssens E.M."/>
            <person name="Foster-Nyarko E."/>
            <person name="Jarju S."/>
            <person name="Secka A."/>
            <person name="Antonio M."/>
            <person name="Oren A."/>
            <person name="Chaudhuri R.R."/>
            <person name="La Ragione R."/>
            <person name="Hildebrand F."/>
            <person name="Pallen M.J."/>
        </authorList>
    </citation>
    <scope>NUCLEOTIDE SEQUENCE</scope>
    <source>
        <strain evidence="2">ChiHcec3-11533</strain>
    </source>
</reference>
<dbReference type="Proteomes" id="UP000824072">
    <property type="component" value="Unassembled WGS sequence"/>
</dbReference>
<dbReference type="PROSITE" id="PS51257">
    <property type="entry name" value="PROKAR_LIPOPROTEIN"/>
    <property type="match status" value="1"/>
</dbReference>
<keyword evidence="1" id="KW-1133">Transmembrane helix</keyword>
<accession>A0A9D1IEK5</accession>
<feature type="transmembrane region" description="Helical" evidence="1">
    <location>
        <begin position="7"/>
        <end position="31"/>
    </location>
</feature>
<keyword evidence="1" id="KW-0812">Transmembrane</keyword>
<dbReference type="EMBL" id="DVMU01000190">
    <property type="protein sequence ID" value="HIU34612.1"/>
    <property type="molecule type" value="Genomic_DNA"/>
</dbReference>
<proteinExistence type="predicted"/>
<sequence length="187" mass="20920">MKYLRRFMGFLAGKIVIFTICISILACAFYMCMNTANVYIVLSDGLEKRVDVILTREDAPELNNYFQASFLSNDEALNTAFTSASPYMAYNITGFEHKLEVESLWAWPWDNYATCTVVERVPSITGSVLSSRKNDVDPTIPAWTGGRYNITLVKEEGKWKIAGMKQLIEIDEPTPTPVPTATSTPAP</sequence>
<evidence type="ECO:0000313" key="3">
    <source>
        <dbReference type="Proteomes" id="UP000824072"/>
    </source>
</evidence>
<evidence type="ECO:0000313" key="2">
    <source>
        <dbReference type="EMBL" id="HIU34612.1"/>
    </source>
</evidence>
<gene>
    <name evidence="2" type="ORF">IAB02_08620</name>
</gene>
<protein>
    <submittedName>
        <fullName evidence="2">Uncharacterized protein</fullName>
    </submittedName>
</protein>
<organism evidence="2 3">
    <name type="scientific">Candidatus Pullichristensenella excrementigallinarum</name>
    <dbReference type="NCBI Taxonomy" id="2840907"/>
    <lineage>
        <taxon>Bacteria</taxon>
        <taxon>Bacillati</taxon>
        <taxon>Bacillota</taxon>
        <taxon>Clostridia</taxon>
        <taxon>Candidatus Pullichristensenella</taxon>
    </lineage>
</organism>
<reference evidence="2" key="1">
    <citation type="submission" date="2020-10" db="EMBL/GenBank/DDBJ databases">
        <authorList>
            <person name="Gilroy R."/>
        </authorList>
    </citation>
    <scope>NUCLEOTIDE SEQUENCE</scope>
    <source>
        <strain evidence="2">ChiHcec3-11533</strain>
    </source>
</reference>
<name>A0A9D1IEK5_9FIRM</name>
<dbReference type="AlphaFoldDB" id="A0A9D1IEK5"/>